<dbReference type="Gramene" id="VVA41356">
    <property type="protein sequence ID" value="VVA41356"/>
    <property type="gene ID" value="Prudul26B001929"/>
</dbReference>
<evidence type="ECO:0000313" key="2">
    <source>
        <dbReference type="EMBL" id="VVA41356.1"/>
    </source>
</evidence>
<dbReference type="InParanoid" id="A0A5E4GP11"/>
<reference evidence="3" key="1">
    <citation type="journal article" date="2020" name="Plant J.">
        <title>Transposons played a major role in the diversification between the closely related almond and peach genomes: results from the almond genome sequence.</title>
        <authorList>
            <person name="Alioto T."/>
            <person name="Alexiou K.G."/>
            <person name="Bardil A."/>
            <person name="Barteri F."/>
            <person name="Castanera R."/>
            <person name="Cruz F."/>
            <person name="Dhingra A."/>
            <person name="Duval H."/>
            <person name="Fernandez I Marti A."/>
            <person name="Frias L."/>
            <person name="Galan B."/>
            <person name="Garcia J.L."/>
            <person name="Howad W."/>
            <person name="Gomez-Garrido J."/>
            <person name="Gut M."/>
            <person name="Julca I."/>
            <person name="Morata J."/>
            <person name="Puigdomenech P."/>
            <person name="Ribeca P."/>
            <person name="Rubio Cabetas M.J."/>
            <person name="Vlasova A."/>
            <person name="Wirthensohn M."/>
            <person name="Garcia-Mas J."/>
            <person name="Gabaldon T."/>
            <person name="Casacuberta J.M."/>
            <person name="Arus P."/>
        </authorList>
    </citation>
    <scope>NUCLEOTIDE SEQUENCE [LARGE SCALE GENOMIC DNA]</scope>
    <source>
        <strain evidence="3">cv. Texas</strain>
    </source>
</reference>
<organism evidence="2 3">
    <name type="scientific">Prunus dulcis</name>
    <name type="common">Almond</name>
    <name type="synonym">Amygdalus dulcis</name>
    <dbReference type="NCBI Taxonomy" id="3755"/>
    <lineage>
        <taxon>Eukaryota</taxon>
        <taxon>Viridiplantae</taxon>
        <taxon>Streptophyta</taxon>
        <taxon>Embryophyta</taxon>
        <taxon>Tracheophyta</taxon>
        <taxon>Spermatophyta</taxon>
        <taxon>Magnoliopsida</taxon>
        <taxon>eudicotyledons</taxon>
        <taxon>Gunneridae</taxon>
        <taxon>Pentapetalae</taxon>
        <taxon>rosids</taxon>
        <taxon>fabids</taxon>
        <taxon>Rosales</taxon>
        <taxon>Rosaceae</taxon>
        <taxon>Amygdaloideae</taxon>
        <taxon>Amygdaleae</taxon>
        <taxon>Prunus</taxon>
    </lineage>
</organism>
<feature type="region of interest" description="Disordered" evidence="1">
    <location>
        <begin position="1"/>
        <end position="42"/>
    </location>
</feature>
<proteinExistence type="predicted"/>
<dbReference type="AlphaFoldDB" id="A0A5E4GP11"/>
<accession>A0A5E4GP11</accession>
<dbReference type="EMBL" id="CABIKO010001269">
    <property type="protein sequence ID" value="VVA41356.1"/>
    <property type="molecule type" value="Genomic_DNA"/>
</dbReference>
<dbReference type="Proteomes" id="UP000327085">
    <property type="component" value="Chromosome 6"/>
</dbReference>
<name>A0A5E4GP11_PRUDU</name>
<sequence>MSYNSERESQSPPSTHAFSREDLESTEALGMDGKSTESEGLVEGLVVEKGRAGEEEQSVSWEGEAYQEMQRNYTALEAVANRVLGITQASEVSSSGWREASGSGTVVVASAGVSVPVGIP</sequence>
<evidence type="ECO:0000313" key="3">
    <source>
        <dbReference type="Proteomes" id="UP000327085"/>
    </source>
</evidence>
<protein>
    <submittedName>
        <fullName evidence="2">Uncharacterized protein</fullName>
    </submittedName>
</protein>
<evidence type="ECO:0000256" key="1">
    <source>
        <dbReference type="SAM" id="MobiDB-lite"/>
    </source>
</evidence>
<gene>
    <name evidence="2" type="ORF">ALMOND_2B001929</name>
</gene>